<dbReference type="NCBIfam" id="TIGR00229">
    <property type="entry name" value="sensory_box"/>
    <property type="match status" value="1"/>
</dbReference>
<dbReference type="EMBL" id="QYUM01000003">
    <property type="protein sequence ID" value="RJF90602.1"/>
    <property type="molecule type" value="Genomic_DNA"/>
</dbReference>
<dbReference type="PROSITE" id="PS00622">
    <property type="entry name" value="HTH_LUXR_1"/>
    <property type="match status" value="1"/>
</dbReference>
<proteinExistence type="predicted"/>
<dbReference type="PRINTS" id="PR00038">
    <property type="entry name" value="HTHLUXR"/>
</dbReference>
<dbReference type="Pfam" id="PF00196">
    <property type="entry name" value="GerE"/>
    <property type="match status" value="1"/>
</dbReference>
<reference evidence="6 7" key="1">
    <citation type="submission" date="2018-09" db="EMBL/GenBank/DDBJ databases">
        <authorList>
            <person name="Zhu H."/>
        </authorList>
    </citation>
    <scope>NUCLEOTIDE SEQUENCE [LARGE SCALE GENOMIC DNA]</scope>
    <source>
        <strain evidence="6 7">K2R01-6</strain>
    </source>
</reference>
<dbReference type="PROSITE" id="PS50043">
    <property type="entry name" value="HTH_LUXR_2"/>
    <property type="match status" value="1"/>
</dbReference>
<evidence type="ECO:0000256" key="2">
    <source>
        <dbReference type="ARBA" id="ARBA00022643"/>
    </source>
</evidence>
<dbReference type="CDD" id="cd00130">
    <property type="entry name" value="PAS"/>
    <property type="match status" value="1"/>
</dbReference>
<dbReference type="Pfam" id="PF13426">
    <property type="entry name" value="PAS_9"/>
    <property type="match status" value="1"/>
</dbReference>
<keyword evidence="2" id="KW-0288">FMN</keyword>
<dbReference type="SUPFAM" id="SSF55785">
    <property type="entry name" value="PYP-like sensor domain (PAS domain)"/>
    <property type="match status" value="1"/>
</dbReference>
<dbReference type="Gene3D" id="1.10.10.10">
    <property type="entry name" value="Winged helix-like DNA-binding domain superfamily/Winged helix DNA-binding domain"/>
    <property type="match status" value="1"/>
</dbReference>
<keyword evidence="7" id="KW-1185">Reference proteome</keyword>
<dbReference type="GO" id="GO:0003677">
    <property type="term" value="F:DNA binding"/>
    <property type="evidence" value="ECO:0007669"/>
    <property type="project" value="InterPro"/>
</dbReference>
<evidence type="ECO:0000313" key="7">
    <source>
        <dbReference type="Proteomes" id="UP000286100"/>
    </source>
</evidence>
<comment type="caution">
    <text evidence="6">The sequence shown here is derived from an EMBL/GenBank/DDBJ whole genome shotgun (WGS) entry which is preliminary data.</text>
</comment>
<dbReference type="InterPro" id="IPR016032">
    <property type="entry name" value="Sig_transdc_resp-reg_C-effctor"/>
</dbReference>
<dbReference type="Gene3D" id="3.30.450.20">
    <property type="entry name" value="PAS domain"/>
    <property type="match status" value="1"/>
</dbReference>
<organism evidence="6 7">
    <name type="scientific">Sphingomonas cavernae</name>
    <dbReference type="NCBI Taxonomy" id="2320861"/>
    <lineage>
        <taxon>Bacteria</taxon>
        <taxon>Pseudomonadati</taxon>
        <taxon>Pseudomonadota</taxon>
        <taxon>Alphaproteobacteria</taxon>
        <taxon>Sphingomonadales</taxon>
        <taxon>Sphingomonadaceae</taxon>
        <taxon>Sphingomonas</taxon>
    </lineage>
</organism>
<sequence>MAANQDVALSVDKDQALFRSIHETPIPTIITDPRQRDNPIVAVNQAFCQLTGYTSEEVIGRNCRFLSGPETESGALARLREAIHGGFPIVTELINYRADGEPFLNAVMIAPHMDTNGAVRYFIGSQMDVTAGDAHARIARRKCAQERLKALTPRQTQILELIAMGLRSKQIASRLNIAEKTVKLHRSSLLSRLSVQTSADAIRIAVEAELSLR</sequence>
<dbReference type="PANTHER" id="PTHR47429:SF2">
    <property type="entry name" value="PROTEIN TWIN LOV 1"/>
    <property type="match status" value="1"/>
</dbReference>
<dbReference type="InterPro" id="IPR000014">
    <property type="entry name" value="PAS"/>
</dbReference>
<evidence type="ECO:0000256" key="3">
    <source>
        <dbReference type="ARBA" id="ARBA00022991"/>
    </source>
</evidence>
<feature type="domain" description="HTH luxR-type" evidence="4">
    <location>
        <begin position="144"/>
        <end position="209"/>
    </location>
</feature>
<dbReference type="InterPro" id="IPR035965">
    <property type="entry name" value="PAS-like_dom_sf"/>
</dbReference>
<gene>
    <name evidence="6" type="ORF">D3876_10275</name>
</gene>
<dbReference type="PANTHER" id="PTHR47429">
    <property type="entry name" value="PROTEIN TWIN LOV 1"/>
    <property type="match status" value="1"/>
</dbReference>
<dbReference type="RefSeq" id="WP_119761937.1">
    <property type="nucleotide sequence ID" value="NZ_QYUM01000003.1"/>
</dbReference>
<dbReference type="PROSITE" id="PS50112">
    <property type="entry name" value="PAS"/>
    <property type="match status" value="1"/>
</dbReference>
<evidence type="ECO:0000259" key="5">
    <source>
        <dbReference type="PROSITE" id="PS50112"/>
    </source>
</evidence>
<dbReference type="GO" id="GO:0006355">
    <property type="term" value="P:regulation of DNA-templated transcription"/>
    <property type="evidence" value="ECO:0007669"/>
    <property type="project" value="InterPro"/>
</dbReference>
<dbReference type="Proteomes" id="UP000286100">
    <property type="component" value="Unassembled WGS sequence"/>
</dbReference>
<protein>
    <submittedName>
        <fullName evidence="6">PAS domain-containing protein</fullName>
    </submittedName>
</protein>
<dbReference type="SUPFAM" id="SSF46894">
    <property type="entry name" value="C-terminal effector domain of the bipartite response regulators"/>
    <property type="match status" value="1"/>
</dbReference>
<feature type="domain" description="PAS" evidence="5">
    <location>
        <begin position="13"/>
        <end position="86"/>
    </location>
</feature>
<dbReference type="InterPro" id="IPR000792">
    <property type="entry name" value="Tscrpt_reg_LuxR_C"/>
</dbReference>
<dbReference type="CDD" id="cd06170">
    <property type="entry name" value="LuxR_C_like"/>
    <property type="match status" value="1"/>
</dbReference>
<evidence type="ECO:0000313" key="6">
    <source>
        <dbReference type="EMBL" id="RJF90602.1"/>
    </source>
</evidence>
<dbReference type="InterPro" id="IPR001610">
    <property type="entry name" value="PAC"/>
</dbReference>
<evidence type="ECO:0000256" key="1">
    <source>
        <dbReference type="ARBA" id="ARBA00022630"/>
    </source>
</evidence>
<dbReference type="SMART" id="SM00091">
    <property type="entry name" value="PAS"/>
    <property type="match status" value="1"/>
</dbReference>
<dbReference type="OrthoDB" id="7991996at2"/>
<keyword evidence="1" id="KW-0285">Flavoprotein</keyword>
<dbReference type="SMART" id="SM00421">
    <property type="entry name" value="HTH_LUXR"/>
    <property type="match status" value="1"/>
</dbReference>
<dbReference type="AlphaFoldDB" id="A0A418WKY4"/>
<dbReference type="InterPro" id="IPR036388">
    <property type="entry name" value="WH-like_DNA-bd_sf"/>
</dbReference>
<dbReference type="SMART" id="SM00086">
    <property type="entry name" value="PAC"/>
    <property type="match status" value="1"/>
</dbReference>
<keyword evidence="3" id="KW-0157">Chromophore</keyword>
<accession>A0A418WKY4</accession>
<name>A0A418WKY4_9SPHN</name>
<evidence type="ECO:0000259" key="4">
    <source>
        <dbReference type="PROSITE" id="PS50043"/>
    </source>
</evidence>